<evidence type="ECO:0000313" key="2">
    <source>
        <dbReference type="Proteomes" id="UP001227543"/>
    </source>
</evidence>
<reference evidence="1 2" key="1">
    <citation type="submission" date="2016-10" db="EMBL/GenBank/DDBJ databases">
        <title>The genome sequence of Colletotrichum fioriniae PJ7.</title>
        <authorList>
            <person name="Baroncelli R."/>
        </authorList>
    </citation>
    <scope>NUCLEOTIDE SEQUENCE [LARGE SCALE GENOMIC DNA]</scope>
    <source>
        <strain evidence="1 2">Tom-12</strain>
    </source>
</reference>
<evidence type="ECO:0000313" key="1">
    <source>
        <dbReference type="EMBL" id="KAK1466164.1"/>
    </source>
</evidence>
<dbReference type="Proteomes" id="UP001227543">
    <property type="component" value="Unassembled WGS sequence"/>
</dbReference>
<dbReference type="GeneID" id="85417263"/>
<accession>A0ABQ9QH61</accession>
<gene>
    <name evidence="1" type="ORF">CTAM01_17033</name>
</gene>
<name>A0ABQ9QH61_9PEZI</name>
<protein>
    <submittedName>
        <fullName evidence="1">Zinc knuckle</fullName>
    </submittedName>
</protein>
<proteinExistence type="predicted"/>
<dbReference type="EMBL" id="MLFU01000313">
    <property type="protein sequence ID" value="KAK1466164.1"/>
    <property type="molecule type" value="Genomic_DNA"/>
</dbReference>
<dbReference type="RefSeq" id="XP_060372397.1">
    <property type="nucleotide sequence ID" value="XM_060533025.1"/>
</dbReference>
<organism evidence="1 2">
    <name type="scientific">Colletotrichum tamarilloi</name>
    <dbReference type="NCBI Taxonomy" id="1209934"/>
    <lineage>
        <taxon>Eukaryota</taxon>
        <taxon>Fungi</taxon>
        <taxon>Dikarya</taxon>
        <taxon>Ascomycota</taxon>
        <taxon>Pezizomycotina</taxon>
        <taxon>Sordariomycetes</taxon>
        <taxon>Hypocreomycetidae</taxon>
        <taxon>Glomerellales</taxon>
        <taxon>Glomerellaceae</taxon>
        <taxon>Colletotrichum</taxon>
        <taxon>Colletotrichum acutatum species complex</taxon>
    </lineage>
</organism>
<keyword evidence="2" id="KW-1185">Reference proteome</keyword>
<comment type="caution">
    <text evidence="1">The sequence shown here is derived from an EMBL/GenBank/DDBJ whole genome shotgun (WGS) entry which is preliminary data.</text>
</comment>
<sequence>YFKKFITVVLKKLGKDNYIVPKVYRLIALFNIVNKIIDTIIARRLSYFTEIYKLLLESYIGRRRC</sequence>
<feature type="non-terminal residue" evidence="1">
    <location>
        <position position="1"/>
    </location>
</feature>